<gene>
    <name evidence="1" type="ORF">VP01_4884g1</name>
</gene>
<sequence length="384" mass="45668">MYMRTLQLICQNKAKPLAREDQKTSQQRCNQRSGAHKYHWTQLKVRNMAFWKNEKKQKMKNKLVFDNIYFTFQKKYYPLNGTNHLFFNSTWMMYLVQFLNNAVEFGIIFLKCLLEMMVKLLGEKVDRDYQAFNHWIVYVLTYLMTRKSVSVNYRKIILGLGHKSAQIKNLTINYCVASLLQDKKGKHNNGEFPLQRCSHRLGWKCIEIWLYQACLYDLKRMGIFLEVIGDTSLKIIMSSPVRFSNGRYITQHKKLITTNNYRTIKISNYNKIIMYLYFFTYNIKEKIISCNFYSIGCIKYNKSTIRNESIIRILISSSIGSKVLLVKKKHVLKRVDFWNPVNYVMDFFPQINCNKKISIPEREAKQGTLKNETQNLKKCICYRA</sequence>
<dbReference type="Proteomes" id="UP000037035">
    <property type="component" value="Unassembled WGS sequence"/>
</dbReference>
<comment type="caution">
    <text evidence="1">The sequence shown here is derived from an EMBL/GenBank/DDBJ whole genome shotgun (WGS) entry which is preliminary data.</text>
</comment>
<dbReference type="VEuPathDB" id="FungiDB:VP01_4884g1"/>
<keyword evidence="2" id="KW-1185">Reference proteome</keyword>
<evidence type="ECO:0000313" key="1">
    <source>
        <dbReference type="EMBL" id="KNZ49643.1"/>
    </source>
</evidence>
<name>A0A0L6UM74_9BASI</name>
<protein>
    <submittedName>
        <fullName evidence="1">Uncharacterized protein</fullName>
    </submittedName>
</protein>
<organism evidence="1 2">
    <name type="scientific">Puccinia sorghi</name>
    <dbReference type="NCBI Taxonomy" id="27349"/>
    <lineage>
        <taxon>Eukaryota</taxon>
        <taxon>Fungi</taxon>
        <taxon>Dikarya</taxon>
        <taxon>Basidiomycota</taxon>
        <taxon>Pucciniomycotina</taxon>
        <taxon>Pucciniomycetes</taxon>
        <taxon>Pucciniales</taxon>
        <taxon>Pucciniaceae</taxon>
        <taxon>Puccinia</taxon>
    </lineage>
</organism>
<dbReference type="AlphaFoldDB" id="A0A0L6UM74"/>
<proteinExistence type="predicted"/>
<evidence type="ECO:0000313" key="2">
    <source>
        <dbReference type="Proteomes" id="UP000037035"/>
    </source>
</evidence>
<dbReference type="EMBL" id="LAVV01010036">
    <property type="protein sequence ID" value="KNZ49643.1"/>
    <property type="molecule type" value="Genomic_DNA"/>
</dbReference>
<accession>A0A0L6UM74</accession>
<reference evidence="1 2" key="1">
    <citation type="submission" date="2015-08" db="EMBL/GenBank/DDBJ databases">
        <title>Next Generation Sequencing and Analysis of the Genome of Puccinia sorghi L Schw, the Causal Agent of Maize Common Rust.</title>
        <authorList>
            <person name="Rochi L."/>
            <person name="Burguener G."/>
            <person name="Darino M."/>
            <person name="Turjanski A."/>
            <person name="Kreff E."/>
            <person name="Dieguez M.J."/>
            <person name="Sacco F."/>
        </authorList>
    </citation>
    <scope>NUCLEOTIDE SEQUENCE [LARGE SCALE GENOMIC DNA]</scope>
    <source>
        <strain evidence="1 2">RO10H11247</strain>
    </source>
</reference>